<sequence>MTRRLLPYGEDGLLLECADLTETAGVLRALEILALPEVSELVPGARTVFLRLVRPLTPQRQRALLGLAAAPPTGDDTDRVEIEVRYDGEDLGEVADRLGLTAEDVIAAHTGQRWTVGFCGFAPGFGYLRGEDDRLRVPRRVRPRTAVPAGSVGLADVWSGVYPRRGPGGWQLIGTTDRRLWDLDRVPPALLRPGTTVRFVRDG</sequence>
<accession>A0ABP7CP25</accession>
<dbReference type="PANTHER" id="PTHR34698">
    <property type="entry name" value="5-OXOPROLINASE SUBUNIT B"/>
    <property type="match status" value="1"/>
</dbReference>
<evidence type="ECO:0000259" key="4">
    <source>
        <dbReference type="SMART" id="SM00796"/>
    </source>
</evidence>
<keyword evidence="6" id="KW-1185">Reference proteome</keyword>
<dbReference type="InterPro" id="IPR010016">
    <property type="entry name" value="PxpB"/>
</dbReference>
<dbReference type="Proteomes" id="UP001500051">
    <property type="component" value="Unassembled WGS sequence"/>
</dbReference>
<dbReference type="RefSeq" id="WP_344810657.1">
    <property type="nucleotide sequence ID" value="NZ_BAAAYX010000002.1"/>
</dbReference>
<dbReference type="PANTHER" id="PTHR34698:SF2">
    <property type="entry name" value="5-OXOPROLINASE SUBUNIT B"/>
    <property type="match status" value="1"/>
</dbReference>
<comment type="caution">
    <text evidence="5">The sequence shown here is derived from an EMBL/GenBank/DDBJ whole genome shotgun (WGS) entry which is preliminary data.</text>
</comment>
<dbReference type="EMBL" id="BAAAYX010000002">
    <property type="protein sequence ID" value="GAA3692384.1"/>
    <property type="molecule type" value="Genomic_DNA"/>
</dbReference>
<evidence type="ECO:0000256" key="2">
    <source>
        <dbReference type="ARBA" id="ARBA00022801"/>
    </source>
</evidence>
<dbReference type="Gene3D" id="2.40.100.10">
    <property type="entry name" value="Cyclophilin-like"/>
    <property type="match status" value="1"/>
</dbReference>
<evidence type="ECO:0000313" key="6">
    <source>
        <dbReference type="Proteomes" id="UP001500051"/>
    </source>
</evidence>
<keyword evidence="1" id="KW-0547">Nucleotide-binding</keyword>
<name>A0ABP7CP25_9ACTN</name>
<feature type="domain" description="Carboxyltransferase" evidence="4">
    <location>
        <begin position="3"/>
        <end position="191"/>
    </location>
</feature>
<evidence type="ECO:0000313" key="5">
    <source>
        <dbReference type="EMBL" id="GAA3692384.1"/>
    </source>
</evidence>
<organism evidence="5 6">
    <name type="scientific">Microlunatus aurantiacus</name>
    <dbReference type="NCBI Taxonomy" id="446786"/>
    <lineage>
        <taxon>Bacteria</taxon>
        <taxon>Bacillati</taxon>
        <taxon>Actinomycetota</taxon>
        <taxon>Actinomycetes</taxon>
        <taxon>Propionibacteriales</taxon>
        <taxon>Propionibacteriaceae</taxon>
        <taxon>Microlunatus</taxon>
    </lineage>
</organism>
<dbReference type="Pfam" id="PF02682">
    <property type="entry name" value="CT_C_D"/>
    <property type="match status" value="1"/>
</dbReference>
<dbReference type="InterPro" id="IPR003833">
    <property type="entry name" value="CT_C_D"/>
</dbReference>
<keyword evidence="2 5" id="KW-0378">Hydrolase</keyword>
<protein>
    <submittedName>
        <fullName evidence="5">Allophanate hydrolase subunit 1</fullName>
    </submittedName>
</protein>
<dbReference type="SMART" id="SM00796">
    <property type="entry name" value="AHS1"/>
    <property type="match status" value="1"/>
</dbReference>
<dbReference type="InterPro" id="IPR029000">
    <property type="entry name" value="Cyclophilin-like_dom_sf"/>
</dbReference>
<evidence type="ECO:0000256" key="3">
    <source>
        <dbReference type="ARBA" id="ARBA00022840"/>
    </source>
</evidence>
<dbReference type="SUPFAM" id="SSF50891">
    <property type="entry name" value="Cyclophilin-like"/>
    <property type="match status" value="1"/>
</dbReference>
<dbReference type="GO" id="GO:0016787">
    <property type="term" value="F:hydrolase activity"/>
    <property type="evidence" value="ECO:0007669"/>
    <property type="project" value="UniProtKB-KW"/>
</dbReference>
<dbReference type="Gene3D" id="3.30.1360.40">
    <property type="match status" value="1"/>
</dbReference>
<gene>
    <name evidence="5" type="ORF">GCM10022204_04720</name>
</gene>
<evidence type="ECO:0000256" key="1">
    <source>
        <dbReference type="ARBA" id="ARBA00022741"/>
    </source>
</evidence>
<proteinExistence type="predicted"/>
<keyword evidence="3" id="KW-0067">ATP-binding</keyword>
<reference evidence="6" key="1">
    <citation type="journal article" date="2019" name="Int. J. Syst. Evol. Microbiol.">
        <title>The Global Catalogue of Microorganisms (GCM) 10K type strain sequencing project: providing services to taxonomists for standard genome sequencing and annotation.</title>
        <authorList>
            <consortium name="The Broad Institute Genomics Platform"/>
            <consortium name="The Broad Institute Genome Sequencing Center for Infectious Disease"/>
            <person name="Wu L."/>
            <person name="Ma J."/>
        </authorList>
    </citation>
    <scope>NUCLEOTIDE SEQUENCE [LARGE SCALE GENOMIC DNA]</scope>
    <source>
        <strain evidence="6">JCM 16548</strain>
    </source>
</reference>